<dbReference type="GeneID" id="90035754"/>
<comment type="caution">
    <text evidence="8">The sequence shown here is derived from an EMBL/GenBank/DDBJ whole genome shotgun (WGS) entry which is preliminary data.</text>
</comment>
<dbReference type="InterPro" id="IPR019383">
    <property type="entry name" value="Golgin_A_7/ERF4"/>
</dbReference>
<dbReference type="InterPro" id="IPR051371">
    <property type="entry name" value="Ras_palmitoyltransferase"/>
</dbReference>
<dbReference type="RefSeq" id="XP_064767395.1">
    <property type="nucleotide sequence ID" value="XM_064910242.1"/>
</dbReference>
<reference evidence="8 9" key="1">
    <citation type="submission" date="2024-03" db="EMBL/GenBank/DDBJ databases">
        <title>Genome-scale model development and genomic sequencing of the oleaginous clade Lipomyces.</title>
        <authorList>
            <consortium name="Lawrence Berkeley National Laboratory"/>
            <person name="Czajka J.J."/>
            <person name="Han Y."/>
            <person name="Kim J."/>
            <person name="Mondo S.J."/>
            <person name="Hofstad B.A."/>
            <person name="Robles A."/>
            <person name="Haridas S."/>
            <person name="Riley R."/>
            <person name="LaButti K."/>
            <person name="Pangilinan J."/>
            <person name="Andreopoulos W."/>
            <person name="Lipzen A."/>
            <person name="Yan J."/>
            <person name="Wang M."/>
            <person name="Ng V."/>
            <person name="Grigoriev I.V."/>
            <person name="Spatafora J.W."/>
            <person name="Magnuson J.K."/>
            <person name="Baker S.E."/>
            <person name="Pomraning K.R."/>
        </authorList>
    </citation>
    <scope>NUCLEOTIDE SEQUENCE [LARGE SCALE GENOMIC DNA]</scope>
    <source>
        <strain evidence="8 9">Phaff 52-87</strain>
    </source>
</reference>
<evidence type="ECO:0000256" key="4">
    <source>
        <dbReference type="ARBA" id="ARBA00018463"/>
    </source>
</evidence>
<evidence type="ECO:0000256" key="5">
    <source>
        <dbReference type="ARBA" id="ARBA00022824"/>
    </source>
</evidence>
<evidence type="ECO:0000256" key="3">
    <source>
        <dbReference type="ARBA" id="ARBA00011396"/>
    </source>
</evidence>
<evidence type="ECO:0000259" key="7">
    <source>
        <dbReference type="Pfam" id="PF10256"/>
    </source>
</evidence>
<evidence type="ECO:0000313" key="8">
    <source>
        <dbReference type="EMBL" id="KAK7204362.1"/>
    </source>
</evidence>
<evidence type="ECO:0000256" key="2">
    <source>
        <dbReference type="ARBA" id="ARBA00007732"/>
    </source>
</evidence>
<evidence type="ECO:0000313" key="9">
    <source>
        <dbReference type="Proteomes" id="UP001498771"/>
    </source>
</evidence>
<dbReference type="PANTHER" id="PTHR13254:SF0">
    <property type="entry name" value="GOLGIN SUBFAMILY A MEMBER 7_ERF4 DOMAIN-CONTAINING PROTEIN"/>
    <property type="match status" value="1"/>
</dbReference>
<keyword evidence="6" id="KW-0472">Membrane</keyword>
<keyword evidence="5" id="KW-0256">Endoplasmic reticulum</keyword>
<accession>A0ABR1F3I7</accession>
<protein>
    <recommendedName>
        <fullName evidence="4">Ras modification protein ERF4</fullName>
    </recommendedName>
</protein>
<dbReference type="EMBL" id="JBBJBU010000008">
    <property type="protein sequence ID" value="KAK7204362.1"/>
    <property type="molecule type" value="Genomic_DNA"/>
</dbReference>
<name>A0ABR1F3I7_9ASCO</name>
<comment type="subcellular location">
    <subcellularLocation>
        <location evidence="1">Endoplasmic reticulum membrane</location>
        <topology evidence="1">Peripheral membrane protein</topology>
    </subcellularLocation>
</comment>
<dbReference type="PANTHER" id="PTHR13254">
    <property type="entry name" value="GOLGI AUTOANTIGEN, GOLGIN SUBFAMILY A, 7"/>
    <property type="match status" value="1"/>
</dbReference>
<gene>
    <name evidence="8" type="ORF">BZA70DRAFT_230983</name>
</gene>
<dbReference type="Pfam" id="PF10256">
    <property type="entry name" value="Erf4"/>
    <property type="match status" value="1"/>
</dbReference>
<dbReference type="Proteomes" id="UP001498771">
    <property type="component" value="Unassembled WGS sequence"/>
</dbReference>
<organism evidence="8 9">
    <name type="scientific">Myxozyma melibiosi</name>
    <dbReference type="NCBI Taxonomy" id="54550"/>
    <lineage>
        <taxon>Eukaryota</taxon>
        <taxon>Fungi</taxon>
        <taxon>Dikarya</taxon>
        <taxon>Ascomycota</taxon>
        <taxon>Saccharomycotina</taxon>
        <taxon>Lipomycetes</taxon>
        <taxon>Lipomycetales</taxon>
        <taxon>Lipomycetaceae</taxon>
        <taxon>Myxozyma</taxon>
    </lineage>
</organism>
<evidence type="ECO:0000256" key="6">
    <source>
        <dbReference type="ARBA" id="ARBA00023136"/>
    </source>
</evidence>
<keyword evidence="9" id="KW-1185">Reference proteome</keyword>
<feature type="non-terminal residue" evidence="8">
    <location>
        <position position="1"/>
    </location>
</feature>
<comment type="similarity">
    <text evidence="2">Belongs to the ERF4 family.</text>
</comment>
<sequence>IVRIHRDYATPRERDTPTFVDAYPGFPLSLYMREGEFADLIAEVNYMLDLAFSPRAWGNVVDAVLGVASCWLSEVFYKSYHKRKILELEGFLEELNAEVYAPRGIRVISLRRSAFMSL</sequence>
<proteinExistence type="inferred from homology"/>
<feature type="non-terminal residue" evidence="8">
    <location>
        <position position="118"/>
    </location>
</feature>
<evidence type="ECO:0000256" key="1">
    <source>
        <dbReference type="ARBA" id="ARBA00004406"/>
    </source>
</evidence>
<comment type="subunit">
    <text evidence="3">Interacts with ERF2.</text>
</comment>
<feature type="domain" description="Golgin subfamily A member 7/ERF4" evidence="7">
    <location>
        <begin position="1"/>
        <end position="118"/>
    </location>
</feature>